<dbReference type="Proteomes" id="UP000474758">
    <property type="component" value="Unassembled WGS sequence"/>
</dbReference>
<dbReference type="EMBL" id="JAALFE010000010">
    <property type="protein sequence ID" value="NGQ91495.1"/>
    <property type="molecule type" value="Genomic_DNA"/>
</dbReference>
<accession>A0A6M1U5D3</accession>
<keyword evidence="2" id="KW-1185">Reference proteome</keyword>
<evidence type="ECO:0000313" key="2">
    <source>
        <dbReference type="Proteomes" id="UP000474758"/>
    </source>
</evidence>
<name>A0A6M1U5D3_9RHOB</name>
<reference evidence="1 2" key="1">
    <citation type="submission" date="2020-02" db="EMBL/GenBank/DDBJ databases">
        <title>Rhodobacter translucens sp. nov., a novel bacterium isolated from activated sludge.</title>
        <authorList>
            <person name="Liu J."/>
        </authorList>
    </citation>
    <scope>NUCLEOTIDE SEQUENCE [LARGE SCALE GENOMIC DNA]</scope>
    <source>
        <strain evidence="1 2">HX-7-19</strain>
    </source>
</reference>
<proteinExistence type="predicted"/>
<sequence>MTANPFAAMLDGVQRRVIEDGGDALYHGKRTTYLPETEVLASLAAAVPADLAEAGKVLEGVTPGRVVQFHPSFCKEAEGAPFSEWDSSHDLSVIQPDGKRYRIGSMRHANDATFFQWCREGVPALIARIAAQEAQIDDAKDYAETCNSLMRKAQRDHEAAETALAASQARVAKLVAALKRWEHSGCPDCGGDCASANPPVSLCIMRETRAAITEATQ</sequence>
<evidence type="ECO:0000313" key="1">
    <source>
        <dbReference type="EMBL" id="NGQ91495.1"/>
    </source>
</evidence>
<protein>
    <submittedName>
        <fullName evidence="1">Uncharacterized protein</fullName>
    </submittedName>
</protein>
<dbReference type="RefSeq" id="WP_165050105.1">
    <property type="nucleotide sequence ID" value="NZ_JAALFE010000010.1"/>
</dbReference>
<comment type="caution">
    <text evidence="1">The sequence shown here is derived from an EMBL/GenBank/DDBJ whole genome shotgun (WGS) entry which is preliminary data.</text>
</comment>
<organism evidence="1 2">
    <name type="scientific">Paragemmobacter kunshanensis</name>
    <dbReference type="NCBI Taxonomy" id="2583234"/>
    <lineage>
        <taxon>Bacteria</taxon>
        <taxon>Pseudomonadati</taxon>
        <taxon>Pseudomonadota</taxon>
        <taxon>Alphaproteobacteria</taxon>
        <taxon>Rhodobacterales</taxon>
        <taxon>Paracoccaceae</taxon>
        <taxon>Paragemmobacter</taxon>
    </lineage>
</organism>
<gene>
    <name evidence="1" type="ORF">G5V65_11360</name>
</gene>
<dbReference type="AlphaFoldDB" id="A0A6M1U5D3"/>